<dbReference type="EMBL" id="BRZM01000001">
    <property type="protein sequence ID" value="GLD46262.1"/>
    <property type="molecule type" value="Genomic_DNA"/>
</dbReference>
<keyword evidence="10" id="KW-0597">Phosphoprotein</keyword>
<dbReference type="EC" id="2.7.11.1" evidence="5"/>
<keyword evidence="14" id="KW-0677">Repeat</keyword>
<keyword evidence="15" id="KW-0547">Nucleotide-binding</keyword>
<dbReference type="SMART" id="SM00220">
    <property type="entry name" value="S_TKc"/>
    <property type="match status" value="1"/>
</dbReference>
<keyword evidence="13" id="KW-0732">Signal</keyword>
<comment type="catalytic activity">
    <reaction evidence="24">
        <text>L-seryl-[protein] + ATP = O-phospho-L-seryl-[protein] + ADP + H(+)</text>
        <dbReference type="Rhea" id="RHEA:17989"/>
        <dbReference type="Rhea" id="RHEA-COMP:9863"/>
        <dbReference type="Rhea" id="RHEA-COMP:11604"/>
        <dbReference type="ChEBI" id="CHEBI:15378"/>
        <dbReference type="ChEBI" id="CHEBI:29999"/>
        <dbReference type="ChEBI" id="CHEBI:30616"/>
        <dbReference type="ChEBI" id="CHEBI:83421"/>
        <dbReference type="ChEBI" id="CHEBI:456216"/>
        <dbReference type="EC" id="2.7.11.1"/>
    </reaction>
</comment>
<comment type="function">
    <text evidence="21">Affects the rate of fibrils formation. May have a primary role in collagen fibrillogenesis.</text>
</comment>
<evidence type="ECO:0000256" key="1">
    <source>
        <dbReference type="ARBA" id="ARBA00004498"/>
    </source>
</evidence>
<evidence type="ECO:0000256" key="4">
    <source>
        <dbReference type="ARBA" id="ARBA00011226"/>
    </source>
</evidence>
<feature type="domain" description="Protein kinase" evidence="25">
    <location>
        <begin position="1"/>
        <end position="254"/>
    </location>
</feature>
<keyword evidence="18" id="KW-0654">Proteoglycan</keyword>
<evidence type="ECO:0000256" key="17">
    <source>
        <dbReference type="ARBA" id="ARBA00022840"/>
    </source>
</evidence>
<dbReference type="Proteomes" id="UP001279410">
    <property type="component" value="Unassembled WGS sequence"/>
</dbReference>
<dbReference type="GO" id="GO:0005615">
    <property type="term" value="C:extracellular space"/>
    <property type="evidence" value="ECO:0007669"/>
    <property type="project" value="TreeGrafter"/>
</dbReference>
<keyword evidence="20" id="KW-0325">Glycoprotein</keyword>
<dbReference type="GO" id="GO:0005524">
    <property type="term" value="F:ATP binding"/>
    <property type="evidence" value="ECO:0007669"/>
    <property type="project" value="UniProtKB-KW"/>
</dbReference>
<dbReference type="Pfam" id="PF01462">
    <property type="entry name" value="LRRNT"/>
    <property type="match status" value="1"/>
</dbReference>
<keyword evidence="11" id="KW-0433">Leucine-rich repeat</keyword>
<dbReference type="InterPro" id="IPR027442">
    <property type="entry name" value="MAPKAPK_C"/>
</dbReference>
<evidence type="ECO:0000313" key="27">
    <source>
        <dbReference type="Proteomes" id="UP001279410"/>
    </source>
</evidence>
<dbReference type="FunFam" id="3.80.10.10:FF:000073">
    <property type="entry name" value="Lumican"/>
    <property type="match status" value="1"/>
</dbReference>
<comment type="subcellular location">
    <subcellularLocation>
        <location evidence="1">Secreted</location>
        <location evidence="1">Extracellular space</location>
        <location evidence="1">Extracellular matrix</location>
    </subcellularLocation>
</comment>
<evidence type="ECO:0000256" key="15">
    <source>
        <dbReference type="ARBA" id="ARBA00022741"/>
    </source>
</evidence>
<dbReference type="InterPro" id="IPR000372">
    <property type="entry name" value="LRRNT"/>
</dbReference>
<organism evidence="26 27">
    <name type="scientific">Lates japonicus</name>
    <name type="common">Japanese lates</name>
    <dbReference type="NCBI Taxonomy" id="270547"/>
    <lineage>
        <taxon>Eukaryota</taxon>
        <taxon>Metazoa</taxon>
        <taxon>Chordata</taxon>
        <taxon>Craniata</taxon>
        <taxon>Vertebrata</taxon>
        <taxon>Euteleostomi</taxon>
        <taxon>Actinopterygii</taxon>
        <taxon>Neopterygii</taxon>
        <taxon>Teleostei</taxon>
        <taxon>Neoteleostei</taxon>
        <taxon>Acanthomorphata</taxon>
        <taxon>Carangaria</taxon>
        <taxon>Carangaria incertae sedis</taxon>
        <taxon>Centropomidae</taxon>
        <taxon>Lates</taxon>
    </lineage>
</organism>
<evidence type="ECO:0000256" key="16">
    <source>
        <dbReference type="ARBA" id="ARBA00022777"/>
    </source>
</evidence>
<evidence type="ECO:0000256" key="10">
    <source>
        <dbReference type="ARBA" id="ARBA00022553"/>
    </source>
</evidence>
<keyword evidence="19" id="KW-1015">Disulfide bond</keyword>
<dbReference type="PANTHER" id="PTHR45712">
    <property type="entry name" value="AGAP008170-PA"/>
    <property type="match status" value="1"/>
</dbReference>
<protein>
    <recommendedName>
        <fullName evidence="6">Fibromodulin</fullName>
        <ecNumber evidence="5">2.7.11.1</ecNumber>
    </recommendedName>
    <alternativeName>
        <fullName evidence="22">Keratan sulfate proteoglycan fibromodulin</fullName>
    </alternativeName>
</protein>
<dbReference type="Pfam" id="PF13855">
    <property type="entry name" value="LRR_8"/>
    <property type="match status" value="2"/>
</dbReference>
<dbReference type="InterPro" id="IPR032675">
    <property type="entry name" value="LRR_dom_sf"/>
</dbReference>
<comment type="catalytic activity">
    <reaction evidence="23">
        <text>L-threonyl-[protein] + ATP = O-phospho-L-threonyl-[protein] + ADP + H(+)</text>
        <dbReference type="Rhea" id="RHEA:46608"/>
        <dbReference type="Rhea" id="RHEA-COMP:11060"/>
        <dbReference type="Rhea" id="RHEA-COMP:11605"/>
        <dbReference type="ChEBI" id="CHEBI:15378"/>
        <dbReference type="ChEBI" id="CHEBI:30013"/>
        <dbReference type="ChEBI" id="CHEBI:30616"/>
        <dbReference type="ChEBI" id="CHEBI:61977"/>
        <dbReference type="ChEBI" id="CHEBI:456216"/>
        <dbReference type="EC" id="2.7.11.1"/>
    </reaction>
</comment>
<comment type="similarity">
    <text evidence="2">Belongs to the small leucine-rich proteoglycan (SLRP) family. SLRP class II subfamily.</text>
</comment>
<dbReference type="InterPro" id="IPR000719">
    <property type="entry name" value="Prot_kinase_dom"/>
</dbReference>
<dbReference type="InterPro" id="IPR050333">
    <property type="entry name" value="SLRP"/>
</dbReference>
<dbReference type="Gene3D" id="3.30.200.20">
    <property type="entry name" value="Phosphorylase Kinase, domain 1"/>
    <property type="match status" value="1"/>
</dbReference>
<name>A0AAD3QVC7_LATJO</name>
<dbReference type="InterPro" id="IPR001611">
    <property type="entry name" value="Leu-rich_rpt"/>
</dbReference>
<dbReference type="SUPFAM" id="SSF56112">
    <property type="entry name" value="Protein kinase-like (PK-like)"/>
    <property type="match status" value="1"/>
</dbReference>
<evidence type="ECO:0000256" key="5">
    <source>
        <dbReference type="ARBA" id="ARBA00012513"/>
    </source>
</evidence>
<evidence type="ECO:0000313" key="26">
    <source>
        <dbReference type="EMBL" id="GLD46262.1"/>
    </source>
</evidence>
<accession>A0AAD3QVC7</accession>
<keyword evidence="8" id="KW-0723">Serine/threonine-protein kinase</keyword>
<evidence type="ECO:0000256" key="23">
    <source>
        <dbReference type="ARBA" id="ARBA00047899"/>
    </source>
</evidence>
<dbReference type="PROSITE" id="PS00108">
    <property type="entry name" value="PROTEIN_KINASE_ST"/>
    <property type="match status" value="1"/>
</dbReference>
<comment type="subunit">
    <text evidence="4">Binds to type I and type II collagen.</text>
</comment>
<dbReference type="PROSITE" id="PS51450">
    <property type="entry name" value="LRR"/>
    <property type="match status" value="1"/>
</dbReference>
<evidence type="ECO:0000256" key="19">
    <source>
        <dbReference type="ARBA" id="ARBA00023157"/>
    </source>
</evidence>
<evidence type="ECO:0000256" key="20">
    <source>
        <dbReference type="ARBA" id="ARBA00023180"/>
    </source>
</evidence>
<evidence type="ECO:0000256" key="18">
    <source>
        <dbReference type="ARBA" id="ARBA00022974"/>
    </source>
</evidence>
<sequence>MGINGRVLEIFHKESGEKYALKMLQDSPEARREVELHWRVSPCPHIVPIIDVYENLYQGKKCLLVVMECMDGGELFSHIQDRGNHAFTEREASDIMKSVGEAILFLHSINIAHRDIKPENLLYTSKRPDALLKLTDFGFAKEITTLNSLATPCFTPYYVAPEVLGPEKYDRSCDMWSLGVIMYILLCGYPPFFSHHGLAISPGMKRRICNGQYEFPNPEWSDVSEEAKQLICRLLKTEPTQRMSITEFINHPWINQSVEVPQTPLHTSRVLHEEQEVWEKVKEEMTNALQTMRVDYMIMRTLVLLLIMGIVDLSIGQRYSQFHWLSHLRARRQHAGWQAEDVDCPLECDCPSTFPTAMYCHSRNLQHVPYVPSHIKYVYLQRNQITGIQDGVFDNATNLVWVVLFHNQLNSDKIGKNVFSKLKNLDRLLLDHNELTRVPPNLPKSITDLRLGHNKISKILPNSFEGMADLTTLQLQANVIEDIGGVFKGLKSLTMLDMRKNKLRKIPDSLPERLHQLYLEFNNIESVPAGFLTMYPKLQFFRLAHNKLTDKGLPSGVFNVSTLVELDLSFNKLEKIPVVSRNLENLYLQANKIKEFSLSSFCSTIDMTNFSKLRMLRLDANEISARDIPAETAYCLRRVAFIDV</sequence>
<keyword evidence="27" id="KW-1185">Reference proteome</keyword>
<keyword evidence="16 26" id="KW-0418">Kinase</keyword>
<dbReference type="Gene3D" id="3.80.10.10">
    <property type="entry name" value="Ribonuclease Inhibitor"/>
    <property type="match status" value="2"/>
</dbReference>
<evidence type="ECO:0000256" key="3">
    <source>
        <dbReference type="ARBA" id="ARBA00006692"/>
    </source>
</evidence>
<dbReference type="PANTHER" id="PTHR45712:SF4">
    <property type="entry name" value="FIBROMODULIN"/>
    <property type="match status" value="1"/>
</dbReference>
<evidence type="ECO:0000256" key="8">
    <source>
        <dbReference type="ARBA" id="ARBA00022527"/>
    </source>
</evidence>
<evidence type="ECO:0000256" key="12">
    <source>
        <dbReference type="ARBA" id="ARBA00022679"/>
    </source>
</evidence>
<dbReference type="GO" id="GO:0004674">
    <property type="term" value="F:protein serine/threonine kinase activity"/>
    <property type="evidence" value="ECO:0007669"/>
    <property type="project" value="UniProtKB-KW"/>
</dbReference>
<evidence type="ECO:0000256" key="24">
    <source>
        <dbReference type="ARBA" id="ARBA00048679"/>
    </source>
</evidence>
<evidence type="ECO:0000256" key="7">
    <source>
        <dbReference type="ARBA" id="ARBA00022525"/>
    </source>
</evidence>
<comment type="caution">
    <text evidence="26">The sequence shown here is derived from an EMBL/GenBank/DDBJ whole genome shotgun (WGS) entry which is preliminary data.</text>
</comment>
<keyword evidence="7" id="KW-0964">Secreted</keyword>
<evidence type="ECO:0000256" key="2">
    <source>
        <dbReference type="ARBA" id="ARBA00005818"/>
    </source>
</evidence>
<dbReference type="SUPFAM" id="SSF52058">
    <property type="entry name" value="L domain-like"/>
    <property type="match status" value="1"/>
</dbReference>
<dbReference type="AlphaFoldDB" id="A0AAD3QVC7"/>
<dbReference type="PROSITE" id="PS50011">
    <property type="entry name" value="PROTEIN_KINASE_DOM"/>
    <property type="match status" value="1"/>
</dbReference>
<evidence type="ECO:0000256" key="14">
    <source>
        <dbReference type="ARBA" id="ARBA00022737"/>
    </source>
</evidence>
<dbReference type="InterPro" id="IPR011009">
    <property type="entry name" value="Kinase-like_dom_sf"/>
</dbReference>
<dbReference type="Pfam" id="PF00069">
    <property type="entry name" value="Pkinase"/>
    <property type="match status" value="1"/>
</dbReference>
<dbReference type="Gene3D" id="1.10.510.10">
    <property type="entry name" value="Transferase(Phosphotransferase) domain 1"/>
    <property type="match status" value="1"/>
</dbReference>
<evidence type="ECO:0000256" key="6">
    <source>
        <dbReference type="ARBA" id="ARBA00018230"/>
    </source>
</evidence>
<keyword evidence="17" id="KW-0067">ATP-binding</keyword>
<dbReference type="InterPro" id="IPR003591">
    <property type="entry name" value="Leu-rich_rpt_typical-subtyp"/>
</dbReference>
<dbReference type="SMART" id="SM00369">
    <property type="entry name" value="LRR_TYP"/>
    <property type="match status" value="8"/>
</dbReference>
<dbReference type="SMART" id="SM00013">
    <property type="entry name" value="LRRNT"/>
    <property type="match status" value="1"/>
</dbReference>
<comment type="similarity">
    <text evidence="3">Belongs to the protein kinase superfamily. CAMK Ser/Thr protein kinase family.</text>
</comment>
<evidence type="ECO:0000256" key="9">
    <source>
        <dbReference type="ARBA" id="ARBA00022530"/>
    </source>
</evidence>
<dbReference type="FunFam" id="3.30.200.20:FF:000156">
    <property type="entry name" value="MAP kinase-activated protein kinase 3"/>
    <property type="match status" value="1"/>
</dbReference>
<dbReference type="Gene3D" id="4.10.1170.10">
    <property type="entry name" value="MAP kinase activated protein kinase 2"/>
    <property type="match status" value="1"/>
</dbReference>
<evidence type="ECO:0000259" key="25">
    <source>
        <dbReference type="PROSITE" id="PS50011"/>
    </source>
</evidence>
<gene>
    <name evidence="26" type="ORF">AKAME5_000065200</name>
</gene>
<evidence type="ECO:0000256" key="11">
    <source>
        <dbReference type="ARBA" id="ARBA00022614"/>
    </source>
</evidence>
<evidence type="ECO:0000256" key="22">
    <source>
        <dbReference type="ARBA" id="ARBA00032216"/>
    </source>
</evidence>
<dbReference type="FunFam" id="1.10.510.10:FF:000094">
    <property type="entry name" value="MAP kinase-activated protein kinase 2"/>
    <property type="match status" value="1"/>
</dbReference>
<proteinExistence type="inferred from homology"/>
<dbReference type="InterPro" id="IPR008271">
    <property type="entry name" value="Ser/Thr_kinase_AS"/>
</dbReference>
<evidence type="ECO:0000256" key="13">
    <source>
        <dbReference type="ARBA" id="ARBA00022729"/>
    </source>
</evidence>
<keyword evidence="12" id="KW-0808">Transferase</keyword>
<keyword evidence="9" id="KW-0272">Extracellular matrix</keyword>
<evidence type="ECO:0000256" key="21">
    <source>
        <dbReference type="ARBA" id="ARBA00025136"/>
    </source>
</evidence>
<reference evidence="26" key="1">
    <citation type="submission" date="2022-08" db="EMBL/GenBank/DDBJ databases">
        <title>Genome sequencing of akame (Lates japonicus).</title>
        <authorList>
            <person name="Hashiguchi Y."/>
            <person name="Takahashi H."/>
        </authorList>
    </citation>
    <scope>NUCLEOTIDE SEQUENCE</scope>
    <source>
        <strain evidence="26">Kochi</strain>
    </source>
</reference>